<dbReference type="SMART" id="SM00345">
    <property type="entry name" value="HTH_GNTR"/>
    <property type="match status" value="1"/>
</dbReference>
<dbReference type="PANTHER" id="PTHR44846:SF1">
    <property type="entry name" value="MANNOSYL-D-GLYCERATE TRANSPORT_METABOLISM SYSTEM REPRESSOR MNGR-RELATED"/>
    <property type="match status" value="1"/>
</dbReference>
<dbReference type="SUPFAM" id="SSF64288">
    <property type="entry name" value="Chorismate lyase-like"/>
    <property type="match status" value="1"/>
</dbReference>
<dbReference type="Gene3D" id="3.40.1410.10">
    <property type="entry name" value="Chorismate lyase-like"/>
    <property type="match status" value="1"/>
</dbReference>
<dbReference type="Pfam" id="PF07702">
    <property type="entry name" value="UTRA"/>
    <property type="match status" value="1"/>
</dbReference>
<dbReference type="InterPro" id="IPR000524">
    <property type="entry name" value="Tscrpt_reg_HTH_GntR"/>
</dbReference>
<evidence type="ECO:0000256" key="1">
    <source>
        <dbReference type="ARBA" id="ARBA00023015"/>
    </source>
</evidence>
<reference evidence="5" key="1">
    <citation type="submission" date="2024-05" db="EMBL/GenBank/DDBJ databases">
        <authorList>
            <person name="Yu L."/>
        </authorList>
    </citation>
    <scope>NUCLEOTIDE SEQUENCE</scope>
    <source>
        <strain evidence="5">G08B096</strain>
    </source>
</reference>
<keyword evidence="3" id="KW-0804">Transcription</keyword>
<name>A0AAU7W6S8_9MICO</name>
<dbReference type="InterPro" id="IPR036390">
    <property type="entry name" value="WH_DNA-bd_sf"/>
</dbReference>
<evidence type="ECO:0000313" key="5">
    <source>
        <dbReference type="EMBL" id="XBX82171.1"/>
    </source>
</evidence>
<dbReference type="InterPro" id="IPR050679">
    <property type="entry name" value="Bact_HTH_transcr_reg"/>
</dbReference>
<keyword evidence="1" id="KW-0805">Transcription regulation</keyword>
<dbReference type="PANTHER" id="PTHR44846">
    <property type="entry name" value="MANNOSYL-D-GLYCERATE TRANSPORT/METABOLISM SYSTEM REPRESSOR MNGR-RELATED"/>
    <property type="match status" value="1"/>
</dbReference>
<keyword evidence="2" id="KW-0238">DNA-binding</keyword>
<dbReference type="CDD" id="cd07377">
    <property type="entry name" value="WHTH_GntR"/>
    <property type="match status" value="1"/>
</dbReference>
<dbReference type="Gene3D" id="1.10.10.10">
    <property type="entry name" value="Winged helix-like DNA-binding domain superfamily/Winged helix DNA-binding domain"/>
    <property type="match status" value="1"/>
</dbReference>
<dbReference type="AlphaFoldDB" id="A0AAU7W6S8"/>
<dbReference type="EMBL" id="CP158374">
    <property type="protein sequence ID" value="XBX82171.1"/>
    <property type="molecule type" value="Genomic_DNA"/>
</dbReference>
<dbReference type="RefSeq" id="WP_350348192.1">
    <property type="nucleotide sequence ID" value="NZ_CP158374.1"/>
</dbReference>
<organism evidence="5">
    <name type="scientific">Agromyces sp. G08B096</name>
    <dbReference type="NCBI Taxonomy" id="3156399"/>
    <lineage>
        <taxon>Bacteria</taxon>
        <taxon>Bacillati</taxon>
        <taxon>Actinomycetota</taxon>
        <taxon>Actinomycetes</taxon>
        <taxon>Micrococcales</taxon>
        <taxon>Microbacteriaceae</taxon>
        <taxon>Agromyces</taxon>
    </lineage>
</organism>
<accession>A0AAU7W6S8</accession>
<dbReference type="SMART" id="SM00866">
    <property type="entry name" value="UTRA"/>
    <property type="match status" value="1"/>
</dbReference>
<dbReference type="SUPFAM" id="SSF46785">
    <property type="entry name" value="Winged helix' DNA-binding domain"/>
    <property type="match status" value="1"/>
</dbReference>
<dbReference type="Pfam" id="PF00392">
    <property type="entry name" value="GntR"/>
    <property type="match status" value="1"/>
</dbReference>
<dbReference type="InterPro" id="IPR036388">
    <property type="entry name" value="WH-like_DNA-bd_sf"/>
</dbReference>
<evidence type="ECO:0000259" key="4">
    <source>
        <dbReference type="PROSITE" id="PS50949"/>
    </source>
</evidence>
<proteinExistence type="predicted"/>
<feature type="domain" description="HTH gntR-type" evidence="4">
    <location>
        <begin position="18"/>
        <end position="86"/>
    </location>
</feature>
<dbReference type="InterPro" id="IPR011663">
    <property type="entry name" value="UTRA"/>
</dbReference>
<evidence type="ECO:0000256" key="3">
    <source>
        <dbReference type="ARBA" id="ARBA00023163"/>
    </source>
</evidence>
<sequence>MAHHSSLRADRLDRGADTPLWQQLAGVLREAIREGELSPDQALPSEAELIDRFGVSRTVVRDALGELVREGLIYKIRAKGSFVSPAKPALRFIGSTVGSADDLSATGRAVTTRVLAVDEGPADEDEAAALRLDDGAEVVRLRRLRAVDGVPWLLVDTALPKALFPGVARANLENRSLYEHLRRHYGVTPKGADRWIEAVIPTPEQAELLQLEPGRPALAIESISWRDDGTPIEYYRGLHRSGEPRFHVGIR</sequence>
<protein>
    <submittedName>
        <fullName evidence="5">GntR family transcriptional regulator</fullName>
    </submittedName>
</protein>
<dbReference type="GO" id="GO:0045892">
    <property type="term" value="P:negative regulation of DNA-templated transcription"/>
    <property type="evidence" value="ECO:0007669"/>
    <property type="project" value="TreeGrafter"/>
</dbReference>
<evidence type="ECO:0000256" key="2">
    <source>
        <dbReference type="ARBA" id="ARBA00023125"/>
    </source>
</evidence>
<gene>
    <name evidence="5" type="ORF">ABIQ69_16410</name>
</gene>
<dbReference type="PROSITE" id="PS50949">
    <property type="entry name" value="HTH_GNTR"/>
    <property type="match status" value="1"/>
</dbReference>
<dbReference type="GO" id="GO:0003700">
    <property type="term" value="F:DNA-binding transcription factor activity"/>
    <property type="evidence" value="ECO:0007669"/>
    <property type="project" value="InterPro"/>
</dbReference>
<dbReference type="PRINTS" id="PR00035">
    <property type="entry name" value="HTHGNTR"/>
</dbReference>
<dbReference type="GO" id="GO:0003677">
    <property type="term" value="F:DNA binding"/>
    <property type="evidence" value="ECO:0007669"/>
    <property type="project" value="UniProtKB-KW"/>
</dbReference>
<dbReference type="InterPro" id="IPR028978">
    <property type="entry name" value="Chorismate_lyase_/UTRA_dom_sf"/>
</dbReference>